<evidence type="ECO:0000313" key="2">
    <source>
        <dbReference type="Proteomes" id="UP000663882"/>
    </source>
</evidence>
<proteinExistence type="predicted"/>
<dbReference type="AlphaFoldDB" id="A0A814GS14"/>
<protein>
    <submittedName>
        <fullName evidence="1">Uncharacterized protein</fullName>
    </submittedName>
</protein>
<organism evidence="1 2">
    <name type="scientific">Rotaria sordida</name>
    <dbReference type="NCBI Taxonomy" id="392033"/>
    <lineage>
        <taxon>Eukaryota</taxon>
        <taxon>Metazoa</taxon>
        <taxon>Spiralia</taxon>
        <taxon>Gnathifera</taxon>
        <taxon>Rotifera</taxon>
        <taxon>Eurotatoria</taxon>
        <taxon>Bdelloidea</taxon>
        <taxon>Philodinida</taxon>
        <taxon>Philodinidae</taxon>
        <taxon>Rotaria</taxon>
    </lineage>
</organism>
<dbReference type="OrthoDB" id="10062708at2759"/>
<reference evidence="1" key="1">
    <citation type="submission" date="2021-02" db="EMBL/GenBank/DDBJ databases">
        <authorList>
            <person name="Nowell W R."/>
        </authorList>
    </citation>
    <scope>NUCLEOTIDE SEQUENCE</scope>
</reference>
<dbReference type="Proteomes" id="UP000663882">
    <property type="component" value="Unassembled WGS sequence"/>
</dbReference>
<comment type="caution">
    <text evidence="1">The sequence shown here is derived from an EMBL/GenBank/DDBJ whole genome shotgun (WGS) entry which is preliminary data.</text>
</comment>
<name>A0A814GS14_9BILA</name>
<evidence type="ECO:0000313" key="1">
    <source>
        <dbReference type="EMBL" id="CAF1000320.1"/>
    </source>
</evidence>
<sequence length="324" mass="38462">MCFAYLDFYSLYEIFYCLNQRFKQLIQYQTNIHINLNSIPSRKFLTFCFQINQYIKTSRNYCLSIVANDKYRLNLILEDDLFKDTFSKLKSLSLSTVDAGTIHSLIFNKTIKLYQRLERLNLLHEISEKHEGSNDIDYLCSSLISSKMKSLKYLRLNFESYWCGCERGWDARPNYVELEFNQLIVGNRSLSNLETLIIGNIPHNHDNDTTTKISFKTFNEKLLPCLPKLKNLIINAIHFDQKQYSRQNIIYIPPSTIERNPNIPLNLKLIKIWIDDKYAPDDVKTMRKFLRNFFMNNNSSDTTTIKIFYINNKNILKRKLRDFN</sequence>
<dbReference type="EMBL" id="CAJNOO010000646">
    <property type="protein sequence ID" value="CAF1000320.1"/>
    <property type="molecule type" value="Genomic_DNA"/>
</dbReference>
<gene>
    <name evidence="1" type="ORF">RFH988_LOCUS14137</name>
</gene>
<accession>A0A814GS14</accession>